<dbReference type="InterPro" id="IPR023346">
    <property type="entry name" value="Lysozyme-like_dom_sf"/>
</dbReference>
<dbReference type="PANTHER" id="PTHR37423:SF2">
    <property type="entry name" value="MEMBRANE-BOUND LYTIC MUREIN TRANSGLYCOSYLASE C"/>
    <property type="match status" value="1"/>
</dbReference>
<dbReference type="RefSeq" id="WP_130968266.1">
    <property type="nucleotide sequence ID" value="NZ_SIXI01000004.1"/>
</dbReference>
<keyword evidence="4" id="KW-1185">Reference proteome</keyword>
<gene>
    <name evidence="3" type="ORF">EYS42_11320</name>
</gene>
<evidence type="ECO:0000313" key="4">
    <source>
        <dbReference type="Proteomes" id="UP000292120"/>
    </source>
</evidence>
<organism evidence="3 4">
    <name type="scientific">Aquabacterium lacunae</name>
    <dbReference type="NCBI Taxonomy" id="2528630"/>
    <lineage>
        <taxon>Bacteria</taxon>
        <taxon>Pseudomonadati</taxon>
        <taxon>Pseudomonadota</taxon>
        <taxon>Betaproteobacteria</taxon>
        <taxon>Burkholderiales</taxon>
        <taxon>Aquabacterium</taxon>
    </lineage>
</organism>
<dbReference type="SUPFAM" id="SSF53955">
    <property type="entry name" value="Lysozyme-like"/>
    <property type="match status" value="1"/>
</dbReference>
<dbReference type="EMBL" id="SIXI01000004">
    <property type="protein sequence ID" value="TBO30274.1"/>
    <property type="molecule type" value="Genomic_DNA"/>
</dbReference>
<protein>
    <submittedName>
        <fullName evidence="3">Lytic transglycosylase domain-containing protein</fullName>
    </submittedName>
</protein>
<dbReference type="AlphaFoldDB" id="A0A4Q9H3J9"/>
<name>A0A4Q9H3J9_9BURK</name>
<dbReference type="Pfam" id="PF01464">
    <property type="entry name" value="SLT"/>
    <property type="match status" value="1"/>
</dbReference>
<evidence type="ECO:0000256" key="1">
    <source>
        <dbReference type="ARBA" id="ARBA00007734"/>
    </source>
</evidence>
<comment type="caution">
    <text evidence="3">The sequence shown here is derived from an EMBL/GenBank/DDBJ whole genome shotgun (WGS) entry which is preliminary data.</text>
</comment>
<feature type="domain" description="Transglycosylase SLT" evidence="2">
    <location>
        <begin position="111"/>
        <end position="203"/>
    </location>
</feature>
<proteinExistence type="inferred from homology"/>
<reference evidence="3 4" key="1">
    <citation type="submission" date="2019-02" db="EMBL/GenBank/DDBJ databases">
        <title>Aquabacterium sp. strain KMB7.</title>
        <authorList>
            <person name="Chen W.-M."/>
        </authorList>
    </citation>
    <scope>NUCLEOTIDE SEQUENCE [LARGE SCALE GENOMIC DNA]</scope>
    <source>
        <strain evidence="3 4">KMB7</strain>
    </source>
</reference>
<evidence type="ECO:0000259" key="2">
    <source>
        <dbReference type="Pfam" id="PF01464"/>
    </source>
</evidence>
<dbReference type="PANTHER" id="PTHR37423">
    <property type="entry name" value="SOLUBLE LYTIC MUREIN TRANSGLYCOSYLASE-RELATED"/>
    <property type="match status" value="1"/>
</dbReference>
<accession>A0A4Q9H3J9</accession>
<dbReference type="Gene3D" id="1.10.530.10">
    <property type="match status" value="1"/>
</dbReference>
<dbReference type="InterPro" id="IPR008258">
    <property type="entry name" value="Transglycosylase_SLT_dom_1"/>
</dbReference>
<dbReference type="OrthoDB" id="92254at2"/>
<comment type="similarity">
    <text evidence="1">Belongs to the transglycosylase Slt family.</text>
</comment>
<sequence>MAAHPAAPSATHRVNGAPAWGLALALVCGLGGGLGAGTSAWAGAQAEEPLANAVRTALSAAVGNKAPPVPVFADAAQRQQYEQWVLKAEQRLLKREPNEMVRRELLQTIWYEAKRARLEPTLVLGLIEVESGFRQHAISVAGARGLMQVMPFWARLIGTGDAGVLFHKQTNIRFGCVILRHYLDIEKGNMFLALGRYNGSRGRAEYPNLVNAAWNRWERHLQTSQLAQAEGGALNR</sequence>
<evidence type="ECO:0000313" key="3">
    <source>
        <dbReference type="EMBL" id="TBO30274.1"/>
    </source>
</evidence>
<dbReference type="Proteomes" id="UP000292120">
    <property type="component" value="Unassembled WGS sequence"/>
</dbReference>